<sequence length="462" mass="52927">MDDSYVSVAFEYHKLQDITDGFSEDRKIGSGGYGVVYKGLHDGKEIAVKKLRPLVGLNDEPFDKEFDTLSKIHHENVVHLIGYCYESRRNYIKHNNETITAIGRERILCFEYMKGGSLDQHITDEICVLDWPICYKIIRGISVGLNHLHNSQDRPIFHLDLKPSNILLDENWTPKISDLGLSRIVATTKTHRTERFNMQGTIGYMPPEYIDSADISKKFDVFSLGSIIIRILDGMAFNSRYSYMDIEQFIKHVIENWEKKLQGLSRYKSHEKDTIQVNRCLEIALRCVQKDRNKRPSIKDIVNELEELEAQIQKVSLHSDLPKDPIGEISSGTSLVAVDPRELRFLFEPRKDISTCLQLTNLTDRFTGFQIKTNPAKYYTQPNKGIMPPCSECYVCVTLREQDGAPPKMQCNDIILVHSANVCEGLKPDEITDDLFKEGKVVDMVKLPIVYIAMDQFQSPDV</sequence>
<keyword evidence="2" id="KW-1185">Reference proteome</keyword>
<reference evidence="1" key="2">
    <citation type="submission" date="2025-09" db="UniProtKB">
        <authorList>
            <consortium name="EnsemblPlants"/>
        </authorList>
    </citation>
    <scope>IDENTIFICATION</scope>
</reference>
<accession>A0ACD5VL14</accession>
<evidence type="ECO:0000313" key="2">
    <source>
        <dbReference type="Proteomes" id="UP001732700"/>
    </source>
</evidence>
<organism evidence="1 2">
    <name type="scientific">Avena sativa</name>
    <name type="common">Oat</name>
    <dbReference type="NCBI Taxonomy" id="4498"/>
    <lineage>
        <taxon>Eukaryota</taxon>
        <taxon>Viridiplantae</taxon>
        <taxon>Streptophyta</taxon>
        <taxon>Embryophyta</taxon>
        <taxon>Tracheophyta</taxon>
        <taxon>Spermatophyta</taxon>
        <taxon>Magnoliopsida</taxon>
        <taxon>Liliopsida</taxon>
        <taxon>Poales</taxon>
        <taxon>Poaceae</taxon>
        <taxon>BOP clade</taxon>
        <taxon>Pooideae</taxon>
        <taxon>Poodae</taxon>
        <taxon>Poeae</taxon>
        <taxon>Poeae Chloroplast Group 1 (Aveneae type)</taxon>
        <taxon>Aveninae</taxon>
        <taxon>Avena</taxon>
    </lineage>
</organism>
<name>A0ACD5VL14_AVESA</name>
<proteinExistence type="predicted"/>
<reference evidence="1" key="1">
    <citation type="submission" date="2021-05" db="EMBL/GenBank/DDBJ databases">
        <authorList>
            <person name="Scholz U."/>
            <person name="Mascher M."/>
            <person name="Fiebig A."/>
        </authorList>
    </citation>
    <scope>NUCLEOTIDE SEQUENCE [LARGE SCALE GENOMIC DNA]</scope>
</reference>
<dbReference type="EnsemblPlants" id="AVESA.00010b.r2.3CG0455430.1">
    <property type="protein sequence ID" value="AVESA.00010b.r2.3CG0455430.1.CDS"/>
    <property type="gene ID" value="AVESA.00010b.r2.3CG0455430"/>
</dbReference>
<dbReference type="Proteomes" id="UP001732700">
    <property type="component" value="Chromosome 3C"/>
</dbReference>
<evidence type="ECO:0000313" key="1">
    <source>
        <dbReference type="EnsemblPlants" id="AVESA.00010b.r2.3CG0455430.1.CDS"/>
    </source>
</evidence>
<protein>
    <submittedName>
        <fullName evidence="1">Uncharacterized protein</fullName>
    </submittedName>
</protein>